<accession>A0A8S9IG62</accession>
<comment type="caution">
    <text evidence="1">The sequence shown here is derived from an EMBL/GenBank/DDBJ whole genome shotgun (WGS) entry which is preliminary data.</text>
</comment>
<dbReference type="EMBL" id="QGKW02001911">
    <property type="protein sequence ID" value="KAF2568694.1"/>
    <property type="molecule type" value="Genomic_DNA"/>
</dbReference>
<name>A0A8S9IG62_BRACR</name>
<dbReference type="Proteomes" id="UP000712281">
    <property type="component" value="Unassembled WGS sequence"/>
</dbReference>
<sequence>MVAEFGRVKVMCSHLLDDAMSSRSNIVRDACNSMLSGRIHALGMDSPVDVSSRQTPDYLRSMISSSASSSKSMLSST</sequence>
<gene>
    <name evidence="1" type="ORF">F2Q68_00025081</name>
</gene>
<evidence type="ECO:0000313" key="1">
    <source>
        <dbReference type="EMBL" id="KAF2568694.1"/>
    </source>
</evidence>
<evidence type="ECO:0000313" key="2">
    <source>
        <dbReference type="Proteomes" id="UP000712281"/>
    </source>
</evidence>
<protein>
    <submittedName>
        <fullName evidence="1">Uncharacterized protein</fullName>
    </submittedName>
</protein>
<organism evidence="1 2">
    <name type="scientific">Brassica cretica</name>
    <name type="common">Mustard</name>
    <dbReference type="NCBI Taxonomy" id="69181"/>
    <lineage>
        <taxon>Eukaryota</taxon>
        <taxon>Viridiplantae</taxon>
        <taxon>Streptophyta</taxon>
        <taxon>Embryophyta</taxon>
        <taxon>Tracheophyta</taxon>
        <taxon>Spermatophyta</taxon>
        <taxon>Magnoliopsida</taxon>
        <taxon>eudicotyledons</taxon>
        <taxon>Gunneridae</taxon>
        <taxon>Pentapetalae</taxon>
        <taxon>rosids</taxon>
        <taxon>malvids</taxon>
        <taxon>Brassicales</taxon>
        <taxon>Brassicaceae</taxon>
        <taxon>Brassiceae</taxon>
        <taxon>Brassica</taxon>
    </lineage>
</organism>
<proteinExistence type="predicted"/>
<dbReference type="AlphaFoldDB" id="A0A8S9IG62"/>
<reference evidence="1" key="1">
    <citation type="submission" date="2019-12" db="EMBL/GenBank/DDBJ databases">
        <title>Genome sequencing and annotation of Brassica cretica.</title>
        <authorList>
            <person name="Studholme D.J."/>
            <person name="Sarris P.F."/>
        </authorList>
    </citation>
    <scope>NUCLEOTIDE SEQUENCE</scope>
    <source>
        <strain evidence="1">PFS-001/15</strain>
        <tissue evidence="1">Leaf</tissue>
    </source>
</reference>